<dbReference type="Proteomes" id="UP001165960">
    <property type="component" value="Unassembled WGS sequence"/>
</dbReference>
<keyword evidence="2" id="KW-1185">Reference proteome</keyword>
<proteinExistence type="predicted"/>
<gene>
    <name evidence="1" type="ORF">DSO57_1011195</name>
</gene>
<sequence length="72" mass="8066">MPQGLSNAPATFQRAMDAVMEDLKLSCVLVYLDDINVFSCTFTAMAHTRVRLDPHRGGRPGLKGHVHNRRNM</sequence>
<protein>
    <submittedName>
        <fullName evidence="1">Uncharacterized protein</fullName>
    </submittedName>
</protein>
<reference evidence="1" key="1">
    <citation type="submission" date="2022-04" db="EMBL/GenBank/DDBJ databases">
        <title>Genome of the entomopathogenic fungus Entomophthora muscae.</title>
        <authorList>
            <person name="Elya C."/>
            <person name="Lovett B.R."/>
            <person name="Lee E."/>
            <person name="Macias A.M."/>
            <person name="Hajek A.E."/>
            <person name="De Bivort B.L."/>
            <person name="Kasson M.T."/>
            <person name="De Fine Licht H.H."/>
            <person name="Stajich J.E."/>
        </authorList>
    </citation>
    <scope>NUCLEOTIDE SEQUENCE</scope>
    <source>
        <strain evidence="1">Berkeley</strain>
    </source>
</reference>
<organism evidence="1 2">
    <name type="scientific">Entomophthora muscae</name>
    <dbReference type="NCBI Taxonomy" id="34485"/>
    <lineage>
        <taxon>Eukaryota</taxon>
        <taxon>Fungi</taxon>
        <taxon>Fungi incertae sedis</taxon>
        <taxon>Zoopagomycota</taxon>
        <taxon>Entomophthoromycotina</taxon>
        <taxon>Entomophthoromycetes</taxon>
        <taxon>Entomophthorales</taxon>
        <taxon>Entomophthoraceae</taxon>
        <taxon>Entomophthora</taxon>
    </lineage>
</organism>
<name>A0ACC2UGE0_9FUNG</name>
<evidence type="ECO:0000313" key="1">
    <source>
        <dbReference type="EMBL" id="KAJ9085726.1"/>
    </source>
</evidence>
<accession>A0ACC2UGE0</accession>
<evidence type="ECO:0000313" key="2">
    <source>
        <dbReference type="Proteomes" id="UP001165960"/>
    </source>
</evidence>
<dbReference type="EMBL" id="QTSX02000748">
    <property type="protein sequence ID" value="KAJ9085726.1"/>
    <property type="molecule type" value="Genomic_DNA"/>
</dbReference>
<comment type="caution">
    <text evidence="1">The sequence shown here is derived from an EMBL/GenBank/DDBJ whole genome shotgun (WGS) entry which is preliminary data.</text>
</comment>